<keyword evidence="4 5" id="KW-0413">Isomerase</keyword>
<organism evidence="8 9">
    <name type="scientific">Dorea acetigenes</name>
    <dbReference type="NCBI Taxonomy" id="2981787"/>
    <lineage>
        <taxon>Bacteria</taxon>
        <taxon>Bacillati</taxon>
        <taxon>Bacillota</taxon>
        <taxon>Clostridia</taxon>
        <taxon>Lachnospirales</taxon>
        <taxon>Lachnospiraceae</taxon>
        <taxon>Dorea</taxon>
    </lineage>
</organism>
<evidence type="ECO:0000256" key="2">
    <source>
        <dbReference type="ARBA" id="ARBA00013194"/>
    </source>
</evidence>
<dbReference type="RefSeq" id="WP_262574947.1">
    <property type="nucleotide sequence ID" value="NZ_JAOQJU010000003.1"/>
</dbReference>
<feature type="transmembrane region" description="Helical" evidence="6">
    <location>
        <begin position="254"/>
        <end position="273"/>
    </location>
</feature>
<keyword evidence="6" id="KW-0812">Transmembrane</keyword>
<feature type="domain" description="PPIase FKBP-type" evidence="7">
    <location>
        <begin position="301"/>
        <end position="384"/>
    </location>
</feature>
<name>A0ABT2RKT9_9FIRM</name>
<evidence type="ECO:0000256" key="3">
    <source>
        <dbReference type="ARBA" id="ARBA00023110"/>
    </source>
</evidence>
<evidence type="ECO:0000256" key="6">
    <source>
        <dbReference type="SAM" id="Phobius"/>
    </source>
</evidence>
<comment type="catalytic activity">
    <reaction evidence="1 5">
        <text>[protein]-peptidylproline (omega=180) = [protein]-peptidylproline (omega=0)</text>
        <dbReference type="Rhea" id="RHEA:16237"/>
        <dbReference type="Rhea" id="RHEA-COMP:10747"/>
        <dbReference type="Rhea" id="RHEA-COMP:10748"/>
        <dbReference type="ChEBI" id="CHEBI:83833"/>
        <dbReference type="ChEBI" id="CHEBI:83834"/>
        <dbReference type="EC" id="5.2.1.8"/>
    </reaction>
</comment>
<dbReference type="EMBL" id="JAOQJU010000003">
    <property type="protein sequence ID" value="MCU6685966.1"/>
    <property type="molecule type" value="Genomic_DNA"/>
</dbReference>
<evidence type="ECO:0000256" key="1">
    <source>
        <dbReference type="ARBA" id="ARBA00000971"/>
    </source>
</evidence>
<dbReference type="Gene3D" id="3.10.50.40">
    <property type="match status" value="1"/>
</dbReference>
<dbReference type="Proteomes" id="UP001652431">
    <property type="component" value="Unassembled WGS sequence"/>
</dbReference>
<dbReference type="EC" id="5.2.1.8" evidence="2 5"/>
<evidence type="ECO:0000256" key="4">
    <source>
        <dbReference type="ARBA" id="ARBA00023235"/>
    </source>
</evidence>
<evidence type="ECO:0000313" key="8">
    <source>
        <dbReference type="EMBL" id="MCU6685966.1"/>
    </source>
</evidence>
<gene>
    <name evidence="8" type="ORF">OCV99_05205</name>
</gene>
<proteinExistence type="predicted"/>
<keyword evidence="9" id="KW-1185">Reference proteome</keyword>
<dbReference type="InterPro" id="IPR046357">
    <property type="entry name" value="PPIase_dom_sf"/>
</dbReference>
<keyword evidence="3 5" id="KW-0697">Rotamase</keyword>
<dbReference type="SUPFAM" id="SSF54534">
    <property type="entry name" value="FKBP-like"/>
    <property type="match status" value="1"/>
</dbReference>
<evidence type="ECO:0000313" key="9">
    <source>
        <dbReference type="Proteomes" id="UP001652431"/>
    </source>
</evidence>
<keyword evidence="6" id="KW-1133">Transmembrane helix</keyword>
<dbReference type="InterPro" id="IPR001179">
    <property type="entry name" value="PPIase_FKBP_dom"/>
</dbReference>
<sequence length="384" mass="42815">MKKNKEKQELEITVENFMQDLKHYRRDNVRAMLNGGILQQIEEKDKMDVYRSILALCDRRIAEQLFKITGKFTVGMLELDLENRNQRVFVSFLMTKYLKRIDCKEEADCERLFEIACTVENRNMLQYLIQQGKAVSKYPKLVTCSLELFSLIDKIPDKYLHEDCKVAFWVEAALSDRSIEAMDALAAKGFDPGVKGSDGKSAVDALEKRIGSIRYTNNRTGELKRKKDREAVRYLSRLASGKGRKEKKPSLKKWIISGAAVLVVACIAGGVIFQSTKSDDAAGDSASASYNTDTSLTVADGDTVNIDYTGYVDDVAFDGGSTDGNGADLTIGSGTYIDDFEEQLVGHNVGENVQVTVTFPEDYGVEELNGKEAVFDVTINGIYE</sequence>
<protein>
    <recommendedName>
        <fullName evidence="2 5">peptidylprolyl isomerase</fullName>
        <ecNumber evidence="2 5">5.2.1.8</ecNumber>
    </recommendedName>
</protein>
<dbReference type="Pfam" id="PF00254">
    <property type="entry name" value="FKBP_C"/>
    <property type="match status" value="1"/>
</dbReference>
<dbReference type="GO" id="GO:0003755">
    <property type="term" value="F:peptidyl-prolyl cis-trans isomerase activity"/>
    <property type="evidence" value="ECO:0007669"/>
    <property type="project" value="UniProtKB-EC"/>
</dbReference>
<reference evidence="8 9" key="1">
    <citation type="journal article" date="2021" name="ISME Commun">
        <title>Automated analysis of genomic sequences facilitates high-throughput and comprehensive description of bacteria.</title>
        <authorList>
            <person name="Hitch T.C.A."/>
        </authorList>
    </citation>
    <scope>NUCLEOTIDE SEQUENCE [LARGE SCALE GENOMIC DNA]</scope>
    <source>
        <strain evidence="8 9">Sanger_03</strain>
    </source>
</reference>
<accession>A0ABT2RKT9</accession>
<evidence type="ECO:0000259" key="7">
    <source>
        <dbReference type="PROSITE" id="PS50059"/>
    </source>
</evidence>
<dbReference type="PROSITE" id="PS50059">
    <property type="entry name" value="FKBP_PPIASE"/>
    <property type="match status" value="1"/>
</dbReference>
<evidence type="ECO:0000256" key="5">
    <source>
        <dbReference type="PROSITE-ProRule" id="PRU00277"/>
    </source>
</evidence>
<keyword evidence="6" id="KW-0472">Membrane</keyword>
<comment type="caution">
    <text evidence="8">The sequence shown here is derived from an EMBL/GenBank/DDBJ whole genome shotgun (WGS) entry which is preliminary data.</text>
</comment>